<dbReference type="InterPro" id="IPR047090">
    <property type="entry name" value="AspRS_core"/>
</dbReference>
<dbReference type="PANTHER" id="PTHR22594:SF5">
    <property type="entry name" value="ASPARTATE--TRNA LIGASE, MITOCHONDRIAL"/>
    <property type="match status" value="1"/>
</dbReference>
<dbReference type="InterPro" id="IPR029351">
    <property type="entry name" value="GAD_dom"/>
</dbReference>
<sequence>MSGLDTLGDWKRTHLMTQLSAQEIGKTVTLMGWVHSRRDHGGVIFIDLRDYSGLAQIVLGPQHQPVAFERASGVRSEFVLAIQGVVGARSAETVNPKLQTGGLEVYVKELKILNSCSPLPFQIEDEEITEKNRLKYRTLDLRRPAMQKTLMLRSKAAQIVRNFLSEEHFFEVETPVLTKSTPEGARDYLVPSRVNPGRFYALPQSPQLFKQMLMISGYDRYFQIVKCFRDEDLRGNRQPEFTQIDLEMSFVDQEDVIEVTSRMIRQLFGETIGVKVPFPIPRITFKEALERFGSDAPDMRFGLELKDLTGLCKTCGFKVFQDAANQPRGLVKAINVPGGAAFSRKELDELTDFVKIYKAKGMAWVKLTPEGWQSPIAKFFTPEEIAEINRITEAKEGDLLLFGADSKNIVNDALGNLRKEISKRKGLVKEGDFHFVWVTDFPLFERNEDGSFSSTHHPFTMPVLSDLEAHEQGDLSLIRSVAYDLVLNGVELGGGSIRIHRADVQERVFRLLKLTEEQARAKFGFLLDSLEFGAPPHGGLAFGFDRIMMFLVGTDSIRDVIAFPKTQTASCLLTDAPSEVDLAQLKELSLAVRLSNS</sequence>
<comment type="similarity">
    <text evidence="1 7">Belongs to the class-II aminoacyl-tRNA synthetase family. Type 1 subfamily.</text>
</comment>
<evidence type="ECO:0000256" key="2">
    <source>
        <dbReference type="ARBA" id="ARBA00022598"/>
    </source>
</evidence>
<evidence type="ECO:0000313" key="9">
    <source>
        <dbReference type="EMBL" id="OGH05017.1"/>
    </source>
</evidence>
<evidence type="ECO:0000256" key="4">
    <source>
        <dbReference type="ARBA" id="ARBA00022840"/>
    </source>
</evidence>
<proteinExistence type="inferred from homology"/>
<dbReference type="InterPro" id="IPR004524">
    <property type="entry name" value="Asp-tRNA-ligase_1"/>
</dbReference>
<dbReference type="EC" id="6.1.1.23" evidence="7"/>
<dbReference type="GO" id="GO:0005524">
    <property type="term" value="F:ATP binding"/>
    <property type="evidence" value="ECO:0007669"/>
    <property type="project" value="UniProtKB-UniRule"/>
</dbReference>
<accession>A0A1F6H3R8</accession>
<keyword evidence="4 7" id="KW-0067">ATP-binding</keyword>
<dbReference type="PANTHER" id="PTHR22594">
    <property type="entry name" value="ASPARTYL/LYSYL-TRNA SYNTHETASE"/>
    <property type="match status" value="1"/>
</dbReference>
<keyword evidence="6 7" id="KW-0030">Aminoacyl-tRNA synthetase</keyword>
<dbReference type="InterPro" id="IPR004365">
    <property type="entry name" value="NA-bd_OB_tRNA"/>
</dbReference>
<evidence type="ECO:0000256" key="3">
    <source>
        <dbReference type="ARBA" id="ARBA00022741"/>
    </source>
</evidence>
<dbReference type="Gene3D" id="2.40.50.140">
    <property type="entry name" value="Nucleic acid-binding proteins"/>
    <property type="match status" value="1"/>
</dbReference>
<dbReference type="NCBIfam" id="TIGR00459">
    <property type="entry name" value="aspS_bact"/>
    <property type="match status" value="1"/>
</dbReference>
<dbReference type="InterPro" id="IPR045864">
    <property type="entry name" value="aa-tRNA-synth_II/BPL/LPL"/>
</dbReference>
<dbReference type="InterPro" id="IPR012340">
    <property type="entry name" value="NA-bd_OB-fold"/>
</dbReference>
<comment type="function">
    <text evidence="7">Aspartyl-tRNA synthetase with relaxed tRNA specificity since it is able to aspartylate not only its cognate tRNA(Asp) but also tRNA(Asn). Reaction proceeds in two steps: L-aspartate is first activated by ATP to form Asp-AMP and then transferred to the acceptor end of tRNA(Asp/Asn).</text>
</comment>
<dbReference type="GO" id="GO:0003676">
    <property type="term" value="F:nucleic acid binding"/>
    <property type="evidence" value="ECO:0007669"/>
    <property type="project" value="InterPro"/>
</dbReference>
<dbReference type="InterPro" id="IPR002312">
    <property type="entry name" value="Asp/Asn-tRNA-synth_IIb"/>
</dbReference>
<comment type="subunit">
    <text evidence="7">Homodimer.</text>
</comment>
<evidence type="ECO:0000256" key="1">
    <source>
        <dbReference type="ARBA" id="ARBA00006303"/>
    </source>
</evidence>
<dbReference type="GO" id="GO:0005737">
    <property type="term" value="C:cytoplasm"/>
    <property type="evidence" value="ECO:0007669"/>
    <property type="project" value="UniProtKB-SubCell"/>
</dbReference>
<feature type="region of interest" description="Aspartate" evidence="7">
    <location>
        <begin position="207"/>
        <end position="210"/>
    </location>
</feature>
<feature type="binding site" evidence="7">
    <location>
        <position position="238"/>
    </location>
    <ligand>
        <name>ATP</name>
        <dbReference type="ChEBI" id="CHEBI:30616"/>
    </ligand>
</feature>
<feature type="binding site" evidence="7">
    <location>
        <begin position="543"/>
        <end position="546"/>
    </location>
    <ligand>
        <name>ATP</name>
        <dbReference type="ChEBI" id="CHEBI:30616"/>
    </ligand>
</feature>
<dbReference type="Pfam" id="PF02938">
    <property type="entry name" value="GAD"/>
    <property type="match status" value="1"/>
</dbReference>
<feature type="binding site" evidence="7">
    <location>
        <position position="183"/>
    </location>
    <ligand>
        <name>L-aspartate</name>
        <dbReference type="ChEBI" id="CHEBI:29991"/>
    </ligand>
</feature>
<comment type="subcellular location">
    <subcellularLocation>
        <location evidence="7">Cytoplasm</location>
    </subcellularLocation>
</comment>
<dbReference type="SUPFAM" id="SSF50249">
    <property type="entry name" value="Nucleic acid-binding proteins"/>
    <property type="match status" value="1"/>
</dbReference>
<dbReference type="Proteomes" id="UP000177583">
    <property type="component" value="Unassembled WGS sequence"/>
</dbReference>
<feature type="site" description="Important for tRNA non-discrimination" evidence="7">
    <location>
        <position position="40"/>
    </location>
</feature>
<dbReference type="SUPFAM" id="SSF55261">
    <property type="entry name" value="GAD domain-like"/>
    <property type="match status" value="1"/>
</dbReference>
<keyword evidence="7" id="KW-0963">Cytoplasm</keyword>
<reference evidence="9 10" key="1">
    <citation type="journal article" date="2016" name="Nat. Commun.">
        <title>Thousands of microbial genomes shed light on interconnected biogeochemical processes in an aquifer system.</title>
        <authorList>
            <person name="Anantharaman K."/>
            <person name="Brown C.T."/>
            <person name="Hug L.A."/>
            <person name="Sharon I."/>
            <person name="Castelle C.J."/>
            <person name="Probst A.J."/>
            <person name="Thomas B.C."/>
            <person name="Singh A."/>
            <person name="Wilkins M.J."/>
            <person name="Karaoz U."/>
            <person name="Brodie E.L."/>
            <person name="Williams K.H."/>
            <person name="Hubbard S.S."/>
            <person name="Banfield J.F."/>
        </authorList>
    </citation>
    <scope>NUCLEOTIDE SEQUENCE [LARGE SCALE GENOMIC DNA]</scope>
</reference>
<dbReference type="InterPro" id="IPR004115">
    <property type="entry name" value="GAD-like_sf"/>
</dbReference>
<keyword evidence="3 7" id="KW-0547">Nucleotide-binding</keyword>
<keyword evidence="2 7" id="KW-0436">Ligase</keyword>
<dbReference type="SUPFAM" id="SSF55681">
    <property type="entry name" value="Class II aaRS and biotin synthetases"/>
    <property type="match status" value="1"/>
</dbReference>
<dbReference type="CDD" id="cd04317">
    <property type="entry name" value="EcAspRS_like_N"/>
    <property type="match status" value="1"/>
</dbReference>
<feature type="binding site" evidence="7">
    <location>
        <begin position="229"/>
        <end position="231"/>
    </location>
    <ligand>
        <name>ATP</name>
        <dbReference type="ChEBI" id="CHEBI:30616"/>
    </ligand>
</feature>
<evidence type="ECO:0000259" key="8">
    <source>
        <dbReference type="PROSITE" id="PS50862"/>
    </source>
</evidence>
<dbReference type="AlphaFoldDB" id="A0A1F6H3R8"/>
<keyword evidence="5 7" id="KW-0648">Protein biosynthesis</keyword>
<feature type="binding site" evidence="7">
    <location>
        <position position="229"/>
    </location>
    <ligand>
        <name>L-aspartate</name>
        <dbReference type="ChEBI" id="CHEBI:29991"/>
    </ligand>
</feature>
<name>A0A1F6H3R8_9PROT</name>
<organism evidence="9 10">
    <name type="scientific">Candidatus Lambdaproteobacteria bacterium RIFOXYD2_FULL_56_26</name>
    <dbReference type="NCBI Taxonomy" id="1817773"/>
    <lineage>
        <taxon>Bacteria</taxon>
        <taxon>Pseudomonadati</taxon>
        <taxon>Pseudomonadota</taxon>
        <taxon>Candidatus Lambdaproteobacteria</taxon>
    </lineage>
</organism>
<gene>
    <name evidence="7" type="primary">aspS</name>
    <name evidence="9" type="ORF">A2557_08580</name>
</gene>
<dbReference type="EMBL" id="MFNF01000001">
    <property type="protein sequence ID" value="OGH05017.1"/>
    <property type="molecule type" value="Genomic_DNA"/>
</dbReference>
<comment type="caution">
    <text evidence="7">Lacks conserved residue(s) required for the propagation of feature annotation.</text>
</comment>
<dbReference type="InterPro" id="IPR004364">
    <property type="entry name" value="Aa-tRNA-synt_II"/>
</dbReference>
<dbReference type="CDD" id="cd00777">
    <property type="entry name" value="AspRS_core"/>
    <property type="match status" value="1"/>
</dbReference>
<comment type="catalytic activity">
    <reaction evidence="7">
        <text>tRNA(Asx) + L-aspartate + ATP = L-aspartyl-tRNA(Asx) + AMP + diphosphate</text>
        <dbReference type="Rhea" id="RHEA:18349"/>
        <dbReference type="Rhea" id="RHEA-COMP:9710"/>
        <dbReference type="Rhea" id="RHEA-COMP:9711"/>
        <dbReference type="ChEBI" id="CHEBI:29991"/>
        <dbReference type="ChEBI" id="CHEBI:30616"/>
        <dbReference type="ChEBI" id="CHEBI:33019"/>
        <dbReference type="ChEBI" id="CHEBI:78442"/>
        <dbReference type="ChEBI" id="CHEBI:78516"/>
        <dbReference type="ChEBI" id="CHEBI:456215"/>
        <dbReference type="EC" id="6.1.1.23"/>
    </reaction>
</comment>
<dbReference type="GO" id="GO:0004815">
    <property type="term" value="F:aspartate-tRNA ligase activity"/>
    <property type="evidence" value="ECO:0007669"/>
    <property type="project" value="UniProtKB-UniRule"/>
</dbReference>
<evidence type="ECO:0000256" key="5">
    <source>
        <dbReference type="ARBA" id="ARBA00022917"/>
    </source>
</evidence>
<dbReference type="InterPro" id="IPR006195">
    <property type="entry name" value="aa-tRNA-synth_II"/>
</dbReference>
<protein>
    <recommendedName>
        <fullName evidence="7">Aspartate--tRNA(Asp/Asn) ligase</fullName>
        <ecNumber evidence="7">6.1.1.23</ecNumber>
    </recommendedName>
    <alternativeName>
        <fullName evidence="7">Aspartyl-tRNA synthetase</fullName>
        <shortName evidence="7">AspRS</shortName>
    </alternativeName>
    <alternativeName>
        <fullName evidence="7">Non-discriminating aspartyl-tRNA synthetase</fullName>
        <shortName evidence="7">ND-AspRS</shortName>
    </alternativeName>
</protein>
<dbReference type="GO" id="GO:0006422">
    <property type="term" value="P:aspartyl-tRNA aminoacylation"/>
    <property type="evidence" value="ECO:0007669"/>
    <property type="project" value="UniProtKB-UniRule"/>
</dbReference>
<comment type="caution">
    <text evidence="9">The sequence shown here is derived from an EMBL/GenBank/DDBJ whole genome shotgun (WGS) entry which is preliminary data.</text>
</comment>
<dbReference type="Pfam" id="PF00152">
    <property type="entry name" value="tRNA-synt_2"/>
    <property type="match status" value="1"/>
</dbReference>
<evidence type="ECO:0000313" key="10">
    <source>
        <dbReference type="Proteomes" id="UP000177583"/>
    </source>
</evidence>
<dbReference type="PROSITE" id="PS50862">
    <property type="entry name" value="AA_TRNA_LIGASE_II"/>
    <property type="match status" value="1"/>
</dbReference>
<feature type="binding site" evidence="7">
    <location>
        <position position="491"/>
    </location>
    <ligand>
        <name>ATP</name>
        <dbReference type="ChEBI" id="CHEBI:30616"/>
    </ligand>
</feature>
<feature type="binding site" evidence="7">
    <location>
        <position position="498"/>
    </location>
    <ligand>
        <name>L-aspartate</name>
        <dbReference type="ChEBI" id="CHEBI:29991"/>
    </ligand>
</feature>
<feature type="domain" description="Aminoacyl-transfer RNA synthetases class-II family profile" evidence="8">
    <location>
        <begin position="150"/>
        <end position="564"/>
    </location>
</feature>
<dbReference type="PRINTS" id="PR01042">
    <property type="entry name" value="TRNASYNTHASP"/>
</dbReference>
<feature type="binding site" evidence="7">
    <location>
        <position position="456"/>
    </location>
    <ligand>
        <name>L-aspartate</name>
        <dbReference type="ChEBI" id="CHEBI:29991"/>
    </ligand>
</feature>
<dbReference type="NCBIfam" id="NF001750">
    <property type="entry name" value="PRK00476.1"/>
    <property type="match status" value="1"/>
</dbReference>
<dbReference type="GO" id="GO:0050560">
    <property type="term" value="F:aspartate-tRNA(Asn) ligase activity"/>
    <property type="evidence" value="ECO:0007669"/>
    <property type="project" value="UniProtKB-EC"/>
</dbReference>
<evidence type="ECO:0000256" key="7">
    <source>
        <dbReference type="HAMAP-Rule" id="MF_00044"/>
    </source>
</evidence>
<dbReference type="HAMAP" id="MF_00044">
    <property type="entry name" value="Asp_tRNA_synth_type1"/>
    <property type="match status" value="1"/>
</dbReference>
<evidence type="ECO:0000256" key="6">
    <source>
        <dbReference type="ARBA" id="ARBA00023146"/>
    </source>
</evidence>
<dbReference type="Pfam" id="PF01336">
    <property type="entry name" value="tRNA_anti-codon"/>
    <property type="match status" value="1"/>
</dbReference>
<dbReference type="Gene3D" id="3.30.1360.30">
    <property type="entry name" value="GAD-like domain"/>
    <property type="match status" value="1"/>
</dbReference>
<dbReference type="InterPro" id="IPR047089">
    <property type="entry name" value="Asp-tRNA-ligase_1_N"/>
</dbReference>
<dbReference type="Gene3D" id="3.30.930.10">
    <property type="entry name" value="Bira Bifunctional Protein, Domain 2"/>
    <property type="match status" value="1"/>
</dbReference>